<protein>
    <recommendedName>
        <fullName evidence="1">F-box/LRR-repeat protein 15/At3g58940/PEG3-like LRR domain-containing protein</fullName>
    </recommendedName>
</protein>
<feature type="domain" description="F-box/LRR-repeat protein 15/At3g58940/PEG3-like LRR" evidence="1">
    <location>
        <begin position="2"/>
        <end position="129"/>
    </location>
</feature>
<evidence type="ECO:0000313" key="3">
    <source>
        <dbReference type="Proteomes" id="UP001443914"/>
    </source>
</evidence>
<reference evidence="2" key="1">
    <citation type="submission" date="2024-03" db="EMBL/GenBank/DDBJ databases">
        <title>WGS assembly of Saponaria officinalis var. Norfolk2.</title>
        <authorList>
            <person name="Jenkins J."/>
            <person name="Shu S."/>
            <person name="Grimwood J."/>
            <person name="Barry K."/>
            <person name="Goodstein D."/>
            <person name="Schmutz J."/>
            <person name="Leebens-Mack J."/>
            <person name="Osbourn A."/>
        </authorList>
    </citation>
    <scope>NUCLEOTIDE SEQUENCE [LARGE SCALE GENOMIC DNA]</scope>
    <source>
        <strain evidence="2">JIC</strain>
    </source>
</reference>
<comment type="caution">
    <text evidence="2">The sequence shown here is derived from an EMBL/GenBank/DDBJ whole genome shotgun (WGS) entry which is preliminary data.</text>
</comment>
<keyword evidence="3" id="KW-1185">Reference proteome</keyword>
<gene>
    <name evidence="2" type="ORF">RND81_01G171600</name>
</gene>
<dbReference type="Gene3D" id="3.80.10.10">
    <property type="entry name" value="Ribonuclease Inhibitor"/>
    <property type="match status" value="1"/>
</dbReference>
<dbReference type="Pfam" id="PF24758">
    <property type="entry name" value="LRR_At5g56370"/>
    <property type="match status" value="1"/>
</dbReference>
<evidence type="ECO:0000313" key="2">
    <source>
        <dbReference type="EMBL" id="KAK9757576.1"/>
    </source>
</evidence>
<organism evidence="2 3">
    <name type="scientific">Saponaria officinalis</name>
    <name type="common">Common soapwort</name>
    <name type="synonym">Lychnis saponaria</name>
    <dbReference type="NCBI Taxonomy" id="3572"/>
    <lineage>
        <taxon>Eukaryota</taxon>
        <taxon>Viridiplantae</taxon>
        <taxon>Streptophyta</taxon>
        <taxon>Embryophyta</taxon>
        <taxon>Tracheophyta</taxon>
        <taxon>Spermatophyta</taxon>
        <taxon>Magnoliopsida</taxon>
        <taxon>eudicotyledons</taxon>
        <taxon>Gunneridae</taxon>
        <taxon>Pentapetalae</taxon>
        <taxon>Caryophyllales</taxon>
        <taxon>Caryophyllaceae</taxon>
        <taxon>Caryophylleae</taxon>
        <taxon>Saponaria</taxon>
    </lineage>
</organism>
<dbReference type="Proteomes" id="UP001443914">
    <property type="component" value="Unassembled WGS sequence"/>
</dbReference>
<evidence type="ECO:0000259" key="1">
    <source>
        <dbReference type="Pfam" id="PF24758"/>
    </source>
</evidence>
<dbReference type="SUPFAM" id="SSF52047">
    <property type="entry name" value="RNI-like"/>
    <property type="match status" value="1"/>
</dbReference>
<dbReference type="InterPro" id="IPR055411">
    <property type="entry name" value="LRR_FXL15/At3g58940/PEG3-like"/>
</dbReference>
<dbReference type="EMBL" id="JBDFQZ010000001">
    <property type="protein sequence ID" value="KAK9757576.1"/>
    <property type="molecule type" value="Genomic_DNA"/>
</dbReference>
<accession>A0AAW1N8B6</accession>
<proteinExistence type="predicted"/>
<dbReference type="AlphaFoldDB" id="A0AAW1N8B6"/>
<dbReference type="PANTHER" id="PTHR31900:SF31">
    <property type="entry name" value="F-BOX_LRR-REPEAT PROTEIN 13-LIKE"/>
    <property type="match status" value="1"/>
</dbReference>
<sequence length="243" mass="27948">MWLRVAIDGHVKDLNFYFDGRDELVLPHCIFMSQSLITLTLHWCTLQHQPHVHMGTLRELSLVNVQGSGEAFNQLILGCPYLQELNINVLYEPDVDVNITSPSVRKLSLYTDSQGYSIALSCPNLKILDIDAMVELIDVSSLQVVNIKDLIYDDLPEVEAFLRQIQNVEVVTLSAHAFEKLCWRRKIKYQLTSWKRLVLWPSWNEYNCVQLILLLVGISAKLEELTIYNGPHLMVEQLVMLLI</sequence>
<name>A0AAW1N8B6_SAPOF</name>
<dbReference type="PANTHER" id="PTHR31900">
    <property type="entry name" value="F-BOX/RNI SUPERFAMILY PROTEIN-RELATED"/>
    <property type="match status" value="1"/>
</dbReference>
<dbReference type="InterPro" id="IPR050232">
    <property type="entry name" value="FBL13/AtMIF1-like"/>
</dbReference>
<dbReference type="InterPro" id="IPR032675">
    <property type="entry name" value="LRR_dom_sf"/>
</dbReference>